<organism evidence="1 2">
    <name type="scientific">Thelohanellus kitauei</name>
    <name type="common">Myxosporean</name>
    <dbReference type="NCBI Taxonomy" id="669202"/>
    <lineage>
        <taxon>Eukaryota</taxon>
        <taxon>Metazoa</taxon>
        <taxon>Cnidaria</taxon>
        <taxon>Myxozoa</taxon>
        <taxon>Myxosporea</taxon>
        <taxon>Bivalvulida</taxon>
        <taxon>Platysporina</taxon>
        <taxon>Myxobolidae</taxon>
        <taxon>Thelohanellus</taxon>
    </lineage>
</organism>
<gene>
    <name evidence="1" type="ORF">RF11_08527</name>
</gene>
<dbReference type="AlphaFoldDB" id="A0A0C2JKY0"/>
<comment type="caution">
    <text evidence="1">The sequence shown here is derived from an EMBL/GenBank/DDBJ whole genome shotgun (WGS) entry which is preliminary data.</text>
</comment>
<dbReference type="EMBL" id="JWZT01002207">
    <property type="protein sequence ID" value="KII70048.1"/>
    <property type="molecule type" value="Genomic_DNA"/>
</dbReference>
<dbReference type="Proteomes" id="UP000031668">
    <property type="component" value="Unassembled WGS sequence"/>
</dbReference>
<sequence length="188" mass="21548">MLSESRSNKTLSLSERIDVLNRWIEVKLIRQSHSTMAFIATKFHTYLKTKKTFFRIGITIKTQTENVDEHGRQKMLKKRFYVGFPMPGIISCESVVSANGEKLNNEKQDADYFGAESWSRDAPPPVIKDYEAKDIFNADKRLYSRAITEETLSFKKSETATCKIAKEPATLLFTLSIDKSEKLKPLTI</sequence>
<protein>
    <submittedName>
        <fullName evidence="1">Uncharacterized protein</fullName>
    </submittedName>
</protein>
<dbReference type="OrthoDB" id="9909311at2759"/>
<accession>A0A0C2JKY0</accession>
<reference evidence="1 2" key="1">
    <citation type="journal article" date="2014" name="Genome Biol. Evol.">
        <title>The genome of the myxosporean Thelohanellus kitauei shows adaptations to nutrient acquisition within its fish host.</title>
        <authorList>
            <person name="Yang Y."/>
            <person name="Xiong J."/>
            <person name="Zhou Z."/>
            <person name="Huo F."/>
            <person name="Miao W."/>
            <person name="Ran C."/>
            <person name="Liu Y."/>
            <person name="Zhang J."/>
            <person name="Feng J."/>
            <person name="Wang M."/>
            <person name="Wang M."/>
            <person name="Wang L."/>
            <person name="Yao B."/>
        </authorList>
    </citation>
    <scope>NUCLEOTIDE SEQUENCE [LARGE SCALE GENOMIC DNA]</scope>
    <source>
        <strain evidence="1">Wuqing</strain>
    </source>
</reference>
<name>A0A0C2JKY0_THEKT</name>
<keyword evidence="2" id="KW-1185">Reference proteome</keyword>
<proteinExistence type="predicted"/>
<evidence type="ECO:0000313" key="1">
    <source>
        <dbReference type="EMBL" id="KII70048.1"/>
    </source>
</evidence>
<evidence type="ECO:0000313" key="2">
    <source>
        <dbReference type="Proteomes" id="UP000031668"/>
    </source>
</evidence>